<feature type="region of interest" description="Disordered" evidence="1">
    <location>
        <begin position="343"/>
        <end position="369"/>
    </location>
</feature>
<comment type="caution">
    <text evidence="2">The sequence shown here is derived from an EMBL/GenBank/DDBJ whole genome shotgun (WGS) entry which is preliminary data.</text>
</comment>
<dbReference type="EMBL" id="AIMA01000009">
    <property type="protein sequence ID" value="EJF90948.1"/>
    <property type="molecule type" value="Genomic_DNA"/>
</dbReference>
<proteinExistence type="predicted"/>
<reference evidence="2 3" key="1">
    <citation type="submission" date="2012-03" db="EMBL/GenBank/DDBJ databases">
        <title>The Genome Sequence of Bartonella melophagi K-2C.</title>
        <authorList>
            <consortium name="The Broad Institute Genome Sequencing Platform"/>
            <consortium name="The Broad Institute Genome Sequencing Center for Infectious Disease"/>
            <person name="Feldgarden M."/>
            <person name="Kirby J."/>
            <person name="Kosoy M."/>
            <person name="Birtles R."/>
            <person name="Probert W.S."/>
            <person name="Chiaraviglio L."/>
            <person name="Young S.K."/>
            <person name="Zeng Q."/>
            <person name="Gargeya S."/>
            <person name="Fitzgerald M."/>
            <person name="Haas B."/>
            <person name="Abouelleil A."/>
            <person name="Alvarado L."/>
            <person name="Arachchi H.M."/>
            <person name="Berlin A."/>
            <person name="Chapman S.B."/>
            <person name="Gearin G."/>
            <person name="Goldberg J."/>
            <person name="Griggs A."/>
            <person name="Gujja S."/>
            <person name="Hansen M."/>
            <person name="Heiman D."/>
            <person name="Howarth C."/>
            <person name="Larimer J."/>
            <person name="Lui A."/>
            <person name="MacDonald P.J.P."/>
            <person name="McCowen C."/>
            <person name="Montmayeur A."/>
            <person name="Murphy C."/>
            <person name="Neiman D."/>
            <person name="Pearson M."/>
            <person name="Priest M."/>
            <person name="Roberts A."/>
            <person name="Saif S."/>
            <person name="Shea T."/>
            <person name="Sisk P."/>
            <person name="Stolte C."/>
            <person name="Sykes S."/>
            <person name="Wortman J."/>
            <person name="Nusbaum C."/>
            <person name="Birren B."/>
        </authorList>
    </citation>
    <scope>NUCLEOTIDE SEQUENCE [LARGE SCALE GENOMIC DNA]</scope>
    <source>
        <strain evidence="2 3">K-2C</strain>
    </source>
</reference>
<accession>J0ZQN4</accession>
<evidence type="ECO:0000313" key="2">
    <source>
        <dbReference type="EMBL" id="EJF90948.1"/>
    </source>
</evidence>
<gene>
    <name evidence="2" type="ORF">ME3_00578</name>
</gene>
<dbReference type="AlphaFoldDB" id="J0ZQN4"/>
<keyword evidence="3" id="KW-1185">Reference proteome</keyword>
<organism evidence="2 3">
    <name type="scientific">Bartonella melophagi K-2C</name>
    <dbReference type="NCBI Taxonomy" id="1094557"/>
    <lineage>
        <taxon>Bacteria</taxon>
        <taxon>Pseudomonadati</taxon>
        <taxon>Pseudomonadota</taxon>
        <taxon>Alphaproteobacteria</taxon>
        <taxon>Hyphomicrobiales</taxon>
        <taxon>Bartonellaceae</taxon>
        <taxon>Bartonella</taxon>
    </lineage>
</organism>
<dbReference type="OrthoDB" id="7920494at2"/>
<name>J0ZQN4_9HYPH</name>
<dbReference type="PATRIC" id="fig|1094557.3.peg.615"/>
<evidence type="ECO:0000313" key="3">
    <source>
        <dbReference type="Proteomes" id="UP000009017"/>
    </source>
</evidence>
<dbReference type="eggNOG" id="ENOG503333B">
    <property type="taxonomic scope" value="Bacteria"/>
</dbReference>
<dbReference type="HOGENOM" id="CLU_292681_0_0_5"/>
<evidence type="ECO:0000256" key="1">
    <source>
        <dbReference type="SAM" id="MobiDB-lite"/>
    </source>
</evidence>
<protein>
    <submittedName>
        <fullName evidence="2">Uncharacterized protein</fullName>
    </submittedName>
</protein>
<sequence>MSGFDTLDPSLDQEDGSNNKGFLSFIARYDPFLKHINKQDRRYNQKITLQDLIRGYDYYEEPKETGKKGLKDLIVSVADLKGQMPPLSDYAIKTNNIPHPYQGNSLGNAVLFAPQSEFVSPIDRPSQNEAQQQKDTMNYIAELNKSSIGEPLQTNALLNENAPLNEQEALQTNDKSEQEQESLNAPENFINSQGQPKQLANGEEDFFQKLFGGNAHAGARDNNSVGALWDRFKNSQLSERLMDSFAGLASGQTPQESFSNAALQLRQGNSERAQRQQVLKVLQSKGYSDEEAQAIAQNPDLAMKIMSDTLSPTGLKEEYRILTKEEKEVHGLPDDMAFQVSTQTGKIEPLKGTQRTDGSGLDRNNMLSKPDAGYRYVEDENDNIRAEPIPGSDAERKRIDEENKKKIKFSESEFKANQFIGMVEKLKQIIEKKPNTVGWFGYWESLIPGTPASQFKSMLGVVKANIAIDTLKQIKSLAPNGAYQKITLQDLIRGYDYYEEPKETGKKGLKDLIVSVADLKGQMPPLSDYAIKTNNIPHPYQGNSLGNAVLFAPQSEFVSPIDRPSQNEAQQQKDTMNYIAELNKSSIGEPLQTNALLNENAPLNEQEALQTNDKSEQEQESLNAPENFINSQGQPKQLANGEEDFFQKLFGGNAHAGARDNNSVGALWDRFKNSQLSERLMDSFAGLASGQTPQESFSNAALQLRQGNSERAQRQQVLKVLQSKGYSDEEAQAIAQNPDLAMKIMSDTLSPTGLKEEYRILTPEEKVAQGLPQDMAYQISTQTGKIEPLKGTQRTDGSGLDFNNMLSKPDAGYTYVKDENAPNGIRAVPIAGSDAERKRIDEENKKKIKFSESEFKANQFIGMVEKLKQIIEKKPNTVGWFGYWESLIPGTPASQFKSMLGVVKANIAIDTLKQIKSLAPNGASGFGNLSNVEFMALQNSIASLEQDLSAEQMKESFQTIIDTYKKANDATRILLFGEGEITVDLVRQAYGLEAYKNQDKAQQTQDELARMTEYENLEAFPEGYVFIDRDSRVRRRQTNG</sequence>
<dbReference type="RefSeq" id="WP_007476988.1">
    <property type="nucleotide sequence ID" value="NZ_JH725082.1"/>
</dbReference>
<dbReference type="Proteomes" id="UP000009017">
    <property type="component" value="Unassembled WGS sequence"/>
</dbReference>